<protein>
    <submittedName>
        <fullName evidence="9">Muramoyltetrapeptide carboxypeptidase LdcA (Peptidoglycan recycling)</fullName>
    </submittedName>
</protein>
<dbReference type="InterPro" id="IPR029062">
    <property type="entry name" value="Class_I_gatase-like"/>
</dbReference>
<dbReference type="PIRSF" id="PIRSF028757">
    <property type="entry name" value="LD-carboxypeptidase"/>
    <property type="match status" value="1"/>
</dbReference>
<keyword evidence="4" id="KW-0378">Hydrolase</keyword>
<dbReference type="RefSeq" id="WP_179637090.1">
    <property type="nucleotide sequence ID" value="NZ_OBEK01000004.1"/>
</dbReference>
<evidence type="ECO:0000313" key="9">
    <source>
        <dbReference type="EMBL" id="SNZ16204.1"/>
    </source>
</evidence>
<dbReference type="CDD" id="cd07062">
    <property type="entry name" value="Peptidase_S66_mccF_like"/>
    <property type="match status" value="1"/>
</dbReference>
<dbReference type="Gene3D" id="3.40.50.10740">
    <property type="entry name" value="Class I glutamine amidotransferase-like"/>
    <property type="match status" value="1"/>
</dbReference>
<dbReference type="Pfam" id="PF17676">
    <property type="entry name" value="Peptidase_S66C"/>
    <property type="match status" value="1"/>
</dbReference>
<dbReference type="PANTHER" id="PTHR30237:SF2">
    <property type="entry name" value="MUREIN TETRAPEPTIDE CARBOXYPEPTIDASE"/>
    <property type="match status" value="1"/>
</dbReference>
<evidence type="ECO:0000256" key="2">
    <source>
        <dbReference type="ARBA" id="ARBA00022645"/>
    </source>
</evidence>
<dbReference type="InterPro" id="IPR003507">
    <property type="entry name" value="S66_fam"/>
</dbReference>
<feature type="active site" description="Charge relay system" evidence="6">
    <location>
        <position position="246"/>
    </location>
</feature>
<keyword evidence="5" id="KW-0720">Serine protease</keyword>
<organism evidence="9 10">
    <name type="scientific">Terribacillus aidingensis</name>
    <dbReference type="NCBI Taxonomy" id="586416"/>
    <lineage>
        <taxon>Bacteria</taxon>
        <taxon>Bacillati</taxon>
        <taxon>Bacillota</taxon>
        <taxon>Bacilli</taxon>
        <taxon>Bacillales</taxon>
        <taxon>Bacillaceae</taxon>
        <taxon>Terribacillus</taxon>
    </lineage>
</organism>
<name>A0A285P380_9BACI</name>
<feature type="active site" description="Charge relay system" evidence="6">
    <location>
        <position position="313"/>
    </location>
</feature>
<dbReference type="GO" id="GO:0006508">
    <property type="term" value="P:proteolysis"/>
    <property type="evidence" value="ECO:0007669"/>
    <property type="project" value="UniProtKB-KW"/>
</dbReference>
<feature type="domain" description="LD-carboxypeptidase C-terminal" evidence="8">
    <location>
        <begin position="208"/>
        <end position="328"/>
    </location>
</feature>
<dbReference type="InterPro" id="IPR040449">
    <property type="entry name" value="Peptidase_S66_N"/>
</dbReference>
<evidence type="ECO:0000259" key="7">
    <source>
        <dbReference type="Pfam" id="PF02016"/>
    </source>
</evidence>
<dbReference type="AlphaFoldDB" id="A0A285P380"/>
<evidence type="ECO:0000256" key="6">
    <source>
        <dbReference type="PIRSR" id="PIRSR028757-1"/>
    </source>
</evidence>
<evidence type="ECO:0000256" key="1">
    <source>
        <dbReference type="ARBA" id="ARBA00010233"/>
    </source>
</evidence>
<accession>A0A285P380</accession>
<dbReference type="SUPFAM" id="SSF52317">
    <property type="entry name" value="Class I glutamine amidotransferase-like"/>
    <property type="match status" value="1"/>
</dbReference>
<proteinExistence type="inferred from homology"/>
<dbReference type="PANTHER" id="PTHR30237">
    <property type="entry name" value="MURAMOYLTETRAPEPTIDE CARBOXYPEPTIDASE"/>
    <property type="match status" value="1"/>
</dbReference>
<dbReference type="InterPro" id="IPR027461">
    <property type="entry name" value="Carboxypeptidase_A_C_sf"/>
</dbReference>
<dbReference type="GO" id="GO:0004180">
    <property type="term" value="F:carboxypeptidase activity"/>
    <property type="evidence" value="ECO:0007669"/>
    <property type="project" value="UniProtKB-KW"/>
</dbReference>
<keyword evidence="10" id="KW-1185">Reference proteome</keyword>
<feature type="domain" description="LD-carboxypeptidase N-terminal" evidence="7">
    <location>
        <begin position="16"/>
        <end position="135"/>
    </location>
</feature>
<evidence type="ECO:0000256" key="3">
    <source>
        <dbReference type="ARBA" id="ARBA00022670"/>
    </source>
</evidence>
<dbReference type="InterPro" id="IPR027478">
    <property type="entry name" value="LdcA_N"/>
</dbReference>
<evidence type="ECO:0000313" key="10">
    <source>
        <dbReference type="Proteomes" id="UP000219356"/>
    </source>
</evidence>
<dbReference type="SUPFAM" id="SSF141986">
    <property type="entry name" value="LD-carboxypeptidase A C-terminal domain-like"/>
    <property type="match status" value="1"/>
</dbReference>
<comment type="similarity">
    <text evidence="1">Belongs to the peptidase S66 family.</text>
</comment>
<evidence type="ECO:0000256" key="4">
    <source>
        <dbReference type="ARBA" id="ARBA00022801"/>
    </source>
</evidence>
<dbReference type="GO" id="GO:0008236">
    <property type="term" value="F:serine-type peptidase activity"/>
    <property type="evidence" value="ECO:0007669"/>
    <property type="project" value="UniProtKB-KW"/>
</dbReference>
<keyword evidence="3" id="KW-0645">Protease</keyword>
<dbReference type="EMBL" id="OBEK01000004">
    <property type="protein sequence ID" value="SNZ16204.1"/>
    <property type="molecule type" value="Genomic_DNA"/>
</dbReference>
<keyword evidence="2 9" id="KW-0121">Carboxypeptidase</keyword>
<reference evidence="10" key="1">
    <citation type="submission" date="2017-09" db="EMBL/GenBank/DDBJ databases">
        <authorList>
            <person name="Varghese N."/>
            <person name="Submissions S."/>
        </authorList>
    </citation>
    <scope>NUCLEOTIDE SEQUENCE [LARGE SCALE GENOMIC DNA]</scope>
    <source>
        <strain evidence="10">CGMCC 1.8913</strain>
    </source>
</reference>
<dbReference type="InterPro" id="IPR040921">
    <property type="entry name" value="Peptidase_S66C"/>
</dbReference>
<dbReference type="Gene3D" id="3.50.30.60">
    <property type="entry name" value="LD-carboxypeptidase A C-terminal domain-like"/>
    <property type="match status" value="1"/>
</dbReference>
<dbReference type="Proteomes" id="UP000219356">
    <property type="component" value="Unassembled WGS sequence"/>
</dbReference>
<gene>
    <name evidence="9" type="ORF">SAMN05421503_2887</name>
</gene>
<sequence>MTIRYPAALTATSTFAVTAPSSGVPTSLHARVYKAKKQLEQLCDHVIIGETVWTQKAARSCTAEIRANELMRFMTDSSIDAVMPPWGGELLVQVLPKLDWEKLANSKPTWLIGYSDTSTLLCSYTLQTNIASAHATNFFDLHMDKLDETTKQWHNMLSAPSRKNLVQHSSSMYQSSWDALFEQDDASGFDLDSSTHWKSTTGNSVSFTGRLIGGCLNTLTVIAGTKYAPIEKWRNGFKENTIVYLEWSDWRAAEVYRNLWHLRELGWFDGASGAVFGRPARSTSTEDYAIEQMIHEFADEIGLPIIYDADIGHMPPQLTMINGALATISCQDGSGKLTYME</sequence>
<dbReference type="Pfam" id="PF02016">
    <property type="entry name" value="Peptidase_S66"/>
    <property type="match status" value="1"/>
</dbReference>
<evidence type="ECO:0000259" key="8">
    <source>
        <dbReference type="Pfam" id="PF17676"/>
    </source>
</evidence>
<feature type="active site" description="Nucleophile" evidence="6">
    <location>
        <position position="115"/>
    </location>
</feature>
<evidence type="ECO:0000256" key="5">
    <source>
        <dbReference type="ARBA" id="ARBA00022825"/>
    </source>
</evidence>